<dbReference type="PANTHER" id="PTHR37422">
    <property type="entry name" value="TEICHURONIC ACID BIOSYNTHESIS PROTEIN TUAE"/>
    <property type="match status" value="1"/>
</dbReference>
<dbReference type="EMBL" id="MGGI01000016">
    <property type="protein sequence ID" value="OGM26146.1"/>
    <property type="molecule type" value="Genomic_DNA"/>
</dbReference>
<protein>
    <recommendedName>
        <fullName evidence="7">O-antigen ligase-related domain-containing protein</fullName>
    </recommendedName>
</protein>
<evidence type="ECO:0000256" key="6">
    <source>
        <dbReference type="SAM" id="Phobius"/>
    </source>
</evidence>
<dbReference type="PROSITE" id="PS50005">
    <property type="entry name" value="TPR"/>
    <property type="match status" value="1"/>
</dbReference>
<evidence type="ECO:0000259" key="7">
    <source>
        <dbReference type="Pfam" id="PF04932"/>
    </source>
</evidence>
<evidence type="ECO:0000313" key="9">
    <source>
        <dbReference type="Proteomes" id="UP000178851"/>
    </source>
</evidence>
<dbReference type="InterPro" id="IPR011990">
    <property type="entry name" value="TPR-like_helical_dom_sf"/>
</dbReference>
<evidence type="ECO:0000256" key="5">
    <source>
        <dbReference type="PROSITE-ProRule" id="PRU00339"/>
    </source>
</evidence>
<feature type="transmembrane region" description="Helical" evidence="6">
    <location>
        <begin position="180"/>
        <end position="198"/>
    </location>
</feature>
<evidence type="ECO:0000313" key="8">
    <source>
        <dbReference type="EMBL" id="OGM26146.1"/>
    </source>
</evidence>
<dbReference type="InterPro" id="IPR007016">
    <property type="entry name" value="O-antigen_ligase-rel_domated"/>
</dbReference>
<feature type="transmembrane region" description="Helical" evidence="6">
    <location>
        <begin position="210"/>
        <end position="227"/>
    </location>
</feature>
<dbReference type="InterPro" id="IPR051533">
    <property type="entry name" value="WaaL-like"/>
</dbReference>
<dbReference type="Proteomes" id="UP000178851">
    <property type="component" value="Unassembled WGS sequence"/>
</dbReference>
<accession>A0A1F7YFN2</accession>
<dbReference type="AlphaFoldDB" id="A0A1F7YFN2"/>
<reference evidence="8 9" key="1">
    <citation type="journal article" date="2016" name="Nat. Commun.">
        <title>Thousands of microbial genomes shed light on interconnected biogeochemical processes in an aquifer system.</title>
        <authorList>
            <person name="Anantharaman K."/>
            <person name="Brown C.T."/>
            <person name="Hug L.A."/>
            <person name="Sharon I."/>
            <person name="Castelle C.J."/>
            <person name="Probst A.J."/>
            <person name="Thomas B.C."/>
            <person name="Singh A."/>
            <person name="Wilkins M.J."/>
            <person name="Karaoz U."/>
            <person name="Brodie E.L."/>
            <person name="Williams K.H."/>
            <person name="Hubbard S.S."/>
            <person name="Banfield J.F."/>
        </authorList>
    </citation>
    <scope>NUCLEOTIDE SEQUENCE [LARGE SCALE GENOMIC DNA]</scope>
</reference>
<name>A0A1F7YFN2_9BACT</name>
<keyword evidence="4 6" id="KW-0472">Membrane</keyword>
<dbReference type="PANTHER" id="PTHR37422:SF13">
    <property type="entry name" value="LIPOPOLYSACCHARIDE BIOSYNTHESIS PROTEIN PA4999-RELATED"/>
    <property type="match status" value="1"/>
</dbReference>
<evidence type="ECO:0000256" key="1">
    <source>
        <dbReference type="ARBA" id="ARBA00004141"/>
    </source>
</evidence>
<organism evidence="8 9">
    <name type="scientific">Candidatus Woesebacteria bacterium RIFCSPHIGHO2_01_FULL_39_28</name>
    <dbReference type="NCBI Taxonomy" id="1802496"/>
    <lineage>
        <taxon>Bacteria</taxon>
        <taxon>Candidatus Woeseibacteriota</taxon>
    </lineage>
</organism>
<proteinExistence type="predicted"/>
<evidence type="ECO:0000256" key="2">
    <source>
        <dbReference type="ARBA" id="ARBA00022692"/>
    </source>
</evidence>
<comment type="caution">
    <text evidence="8">The sequence shown here is derived from an EMBL/GenBank/DDBJ whole genome shotgun (WGS) entry which is preliminary data.</text>
</comment>
<feature type="transmembrane region" description="Helical" evidence="6">
    <location>
        <begin position="262"/>
        <end position="281"/>
    </location>
</feature>
<keyword evidence="3 6" id="KW-1133">Transmembrane helix</keyword>
<feature type="transmembrane region" description="Helical" evidence="6">
    <location>
        <begin position="470"/>
        <end position="490"/>
    </location>
</feature>
<keyword evidence="2 6" id="KW-0812">Transmembrane</keyword>
<feature type="transmembrane region" description="Helical" evidence="6">
    <location>
        <begin position="64"/>
        <end position="81"/>
    </location>
</feature>
<feature type="transmembrane region" description="Helical" evidence="6">
    <location>
        <begin position="93"/>
        <end position="113"/>
    </location>
</feature>
<evidence type="ECO:0000256" key="3">
    <source>
        <dbReference type="ARBA" id="ARBA00022989"/>
    </source>
</evidence>
<dbReference type="Pfam" id="PF04932">
    <property type="entry name" value="Wzy_C"/>
    <property type="match status" value="1"/>
</dbReference>
<feature type="transmembrane region" description="Helical" evidence="6">
    <location>
        <begin position="7"/>
        <end position="23"/>
    </location>
</feature>
<feature type="transmembrane region" description="Helical" evidence="6">
    <location>
        <begin position="372"/>
        <end position="393"/>
    </location>
</feature>
<feature type="transmembrane region" description="Helical" evidence="6">
    <location>
        <begin position="125"/>
        <end position="142"/>
    </location>
</feature>
<gene>
    <name evidence="8" type="ORF">A2627_03845</name>
</gene>
<feature type="domain" description="O-antigen ligase-related" evidence="7">
    <location>
        <begin position="216"/>
        <end position="388"/>
    </location>
</feature>
<dbReference type="SMART" id="SM00028">
    <property type="entry name" value="TPR"/>
    <property type="match status" value="3"/>
</dbReference>
<sequence length="677" mass="77703">MEKVIKYLFYLLFFTIPLIFLPWTSELFEFNKMVATYIFTILIVAAWAIRMIAEKRIIFRRTSLDFFLVGYLATQLLSYFVSIDRHTSFFGYYSRFNGGLLSSISYSLLYWAYVSNMDKEKTVKTLKLLIIATVIVSVWGILEHFEISPSCLIVTGKLNTDCWVQDVQNRVFATFGQPNWLAAWIVALSPIVWAHLINLKIKTQNPKPKFLFFYSLALLLFIALLYTKSRSGILGFVVESFIFWVFLTIYSLKSQKEFLKNIFKKLLIFNFLFLILALAIGTPWTPRLLAPRAQAIGGQASINQGSALEVGGTESGEIRKIVWRGAIEIWKHYPIFGTGPETFAYSYYQFRPVEHNLVSEWDFLYNKAHNEYLNIVANTGSFGLIGYLLLIFFSVKQILKNFNELLGDLDFLSFGVFAGYVGILVTNFFGFSVVPISLLFFLYPAMAAIEQGGERIKELKSNITTLQKTLITIILFFTLLLFYSISRYWYADVLYAKGKSENDQKVYVDAEKSLSQAIKLEPDEPLYHDEIARSYLFLDKDKESLEEINKAAVLSPRNLNIAKSRINILIELGAKNQEYLNEAAKELKRLLDLAPTDAKIYYNLGLTLARTGNTKDAIKTLEYAVAIKSNYKNARFALALLYNALGEKDKAKQEFLFILEKIDPNDELVKEKLKEIR</sequence>
<dbReference type="Gene3D" id="1.25.40.10">
    <property type="entry name" value="Tetratricopeptide repeat domain"/>
    <property type="match status" value="2"/>
</dbReference>
<feature type="repeat" description="TPR" evidence="5">
    <location>
        <begin position="598"/>
        <end position="631"/>
    </location>
</feature>
<keyword evidence="5" id="KW-0802">TPR repeat</keyword>
<dbReference type="InterPro" id="IPR019734">
    <property type="entry name" value="TPR_rpt"/>
</dbReference>
<feature type="transmembrane region" description="Helical" evidence="6">
    <location>
        <begin position="233"/>
        <end position="250"/>
    </location>
</feature>
<feature type="transmembrane region" description="Helical" evidence="6">
    <location>
        <begin position="35"/>
        <end position="52"/>
    </location>
</feature>
<dbReference type="GO" id="GO:0016020">
    <property type="term" value="C:membrane"/>
    <property type="evidence" value="ECO:0007669"/>
    <property type="project" value="UniProtKB-SubCell"/>
</dbReference>
<dbReference type="Pfam" id="PF13431">
    <property type="entry name" value="TPR_17"/>
    <property type="match status" value="1"/>
</dbReference>
<comment type="subcellular location">
    <subcellularLocation>
        <location evidence="1">Membrane</location>
        <topology evidence="1">Multi-pass membrane protein</topology>
    </subcellularLocation>
</comment>
<dbReference type="SUPFAM" id="SSF48452">
    <property type="entry name" value="TPR-like"/>
    <property type="match status" value="1"/>
</dbReference>
<evidence type="ECO:0000256" key="4">
    <source>
        <dbReference type="ARBA" id="ARBA00023136"/>
    </source>
</evidence>